<comment type="caution">
    <text evidence="2">The sequence shown here is derived from an EMBL/GenBank/DDBJ whole genome shotgun (WGS) entry which is preliminary data.</text>
</comment>
<reference evidence="2 3" key="1">
    <citation type="journal article" date="2016" name="Int. J. Syst. Evol. Microbiol.">
        <title>Proposal of Mucilaginibacter phyllosphaerae sp. nov. isolated from the phyllosphere of Galium album.</title>
        <authorList>
            <person name="Aydogan E.L."/>
            <person name="Busse H.J."/>
            <person name="Moser G."/>
            <person name="Muller C."/>
            <person name="Kampfer P."/>
            <person name="Glaeser S.P."/>
        </authorList>
    </citation>
    <scope>NUCLEOTIDE SEQUENCE [LARGE SCALE GENOMIC DNA]</scope>
    <source>
        <strain evidence="2 3">PP-F2FG21</strain>
    </source>
</reference>
<dbReference type="RefSeq" id="WP_134336895.1">
    <property type="nucleotide sequence ID" value="NZ_BMCZ01000002.1"/>
</dbReference>
<dbReference type="OrthoDB" id="789706at2"/>
<evidence type="ECO:0000313" key="3">
    <source>
        <dbReference type="Proteomes" id="UP000297248"/>
    </source>
</evidence>
<dbReference type="EMBL" id="SNQG01000004">
    <property type="protein sequence ID" value="TEW66031.1"/>
    <property type="molecule type" value="Genomic_DNA"/>
</dbReference>
<evidence type="ECO:0000313" key="4">
    <source>
        <dbReference type="Proteomes" id="UP000583101"/>
    </source>
</evidence>
<organism evidence="2 3">
    <name type="scientific">Mucilaginibacter phyllosphaerae</name>
    <dbReference type="NCBI Taxonomy" id="1812349"/>
    <lineage>
        <taxon>Bacteria</taxon>
        <taxon>Pseudomonadati</taxon>
        <taxon>Bacteroidota</taxon>
        <taxon>Sphingobacteriia</taxon>
        <taxon>Sphingobacteriales</taxon>
        <taxon>Sphingobacteriaceae</taxon>
        <taxon>Mucilaginibacter</taxon>
    </lineage>
</organism>
<reference evidence="2" key="2">
    <citation type="submission" date="2019-03" db="EMBL/GenBank/DDBJ databases">
        <authorList>
            <person name="Yan Y.-Q."/>
            <person name="Du Z.-J."/>
        </authorList>
    </citation>
    <scope>NUCLEOTIDE SEQUENCE</scope>
    <source>
        <strain evidence="2">PP-F2FG21</strain>
    </source>
</reference>
<reference evidence="1 4" key="3">
    <citation type="submission" date="2020-08" db="EMBL/GenBank/DDBJ databases">
        <title>Genomic Encyclopedia of Type Strains, Phase IV (KMG-IV): sequencing the most valuable type-strain genomes for metagenomic binning, comparative biology and taxonomic classification.</title>
        <authorList>
            <person name="Goeker M."/>
        </authorList>
    </citation>
    <scope>NUCLEOTIDE SEQUENCE [LARGE SCALE GENOMIC DNA]</scope>
    <source>
        <strain evidence="1 4">DSM 100995</strain>
    </source>
</reference>
<dbReference type="Proteomes" id="UP000297248">
    <property type="component" value="Unassembled WGS sequence"/>
</dbReference>
<name>A0A4Y8ABT4_9SPHI</name>
<dbReference type="Proteomes" id="UP000583101">
    <property type="component" value="Unassembled WGS sequence"/>
</dbReference>
<proteinExistence type="predicted"/>
<sequence>MANENYLLRGVRNTLLDMLLNPVAVTYPLFDLPVQAVNEMVLYDSTAALVISNSQPDVTYQLFEDIDEPGKAYHTDTPGELTIPTGKLTKQVHAFRVKATKMYPPFRSNNLYQVVNIRVGVNVGLEVIPQKTVLNYSEKVVLTVKNAQKGAWYSVVYFAGEINALPPKQLLTVDNEADLETILMPAGPAAFCISKKFLGDNADLQLETTYGLREDMELRVFVDDANTGLTGLLNAAVIIGVMPDISLPAVWYSQQSKSRYNKTGAADYGSAAGVRLKLSQSSVKYRLRLDAMDGPDTKTDIYLSDWVNGVAGVLDIPLIELTTEDMLLTVIAEKVIRPLGAALTQRVVIPVYPAHDKTFTVVDSQDPQAGKTIKVGNAQSGILYQLRNTATNELIVPPVFYHRNYGIGNTRICGDSKAASFDENAVMSDDWWIKSLFVVGNSSTDDEVLLPVGPLTADTSFEVIATKSTTGFSKIIGTISVNF</sequence>
<dbReference type="AlphaFoldDB" id="A0A4Y8ABT4"/>
<evidence type="ECO:0000313" key="1">
    <source>
        <dbReference type="EMBL" id="MBB3969159.1"/>
    </source>
</evidence>
<protein>
    <submittedName>
        <fullName evidence="2">Uncharacterized protein</fullName>
    </submittedName>
</protein>
<dbReference type="EMBL" id="JACIEG010000003">
    <property type="protein sequence ID" value="MBB3969159.1"/>
    <property type="molecule type" value="Genomic_DNA"/>
</dbReference>
<evidence type="ECO:0000313" key="2">
    <source>
        <dbReference type="EMBL" id="TEW66031.1"/>
    </source>
</evidence>
<accession>A0A4Y8ABT4</accession>
<gene>
    <name evidence="2" type="ORF">E2R65_12975</name>
    <name evidence="1" type="ORF">GGR35_001762</name>
</gene>
<keyword evidence="4" id="KW-1185">Reference proteome</keyword>